<dbReference type="EMBL" id="HBFA01001289">
    <property type="protein sequence ID" value="CAD8648544.1"/>
    <property type="molecule type" value="Transcribed_RNA"/>
</dbReference>
<dbReference type="Pfam" id="PF09258">
    <property type="entry name" value="Glyco_transf_64"/>
    <property type="match status" value="1"/>
</dbReference>
<evidence type="ECO:0000256" key="3">
    <source>
        <dbReference type="ARBA" id="ARBA00023157"/>
    </source>
</evidence>
<dbReference type="GO" id="GO:0016020">
    <property type="term" value="C:membrane"/>
    <property type="evidence" value="ECO:0007669"/>
    <property type="project" value="InterPro"/>
</dbReference>
<keyword evidence="2" id="KW-0808">Transferase</keyword>
<keyword evidence="3" id="KW-1015">Disulfide bond</keyword>
<gene>
    <name evidence="6" type="ORF">POBO1169_LOCUS613</name>
</gene>
<protein>
    <recommendedName>
        <fullName evidence="5">Glycosyl transferase 64 domain-containing protein</fullName>
    </recommendedName>
</protein>
<feature type="domain" description="Glycosyl transferase 64" evidence="5">
    <location>
        <begin position="2"/>
        <end position="96"/>
    </location>
</feature>
<feature type="region of interest" description="Disordered" evidence="4">
    <location>
        <begin position="37"/>
        <end position="70"/>
    </location>
</feature>
<evidence type="ECO:0000256" key="1">
    <source>
        <dbReference type="ARBA" id="ARBA00008700"/>
    </source>
</evidence>
<evidence type="ECO:0000256" key="4">
    <source>
        <dbReference type="SAM" id="MobiDB-lite"/>
    </source>
</evidence>
<reference evidence="6" key="1">
    <citation type="submission" date="2021-01" db="EMBL/GenBank/DDBJ databases">
        <authorList>
            <person name="Corre E."/>
            <person name="Pelletier E."/>
            <person name="Niang G."/>
            <person name="Scheremetjew M."/>
            <person name="Finn R."/>
            <person name="Kale V."/>
            <person name="Holt S."/>
            <person name="Cochrane G."/>
            <person name="Meng A."/>
            <person name="Brown T."/>
            <person name="Cohen L."/>
        </authorList>
    </citation>
    <scope>NUCLEOTIDE SEQUENCE</scope>
    <source>
        <strain evidence="6">CCMP722</strain>
    </source>
</reference>
<organism evidence="6">
    <name type="scientific">Pyramimonas obovata</name>
    <dbReference type="NCBI Taxonomy" id="1411642"/>
    <lineage>
        <taxon>Eukaryota</taxon>
        <taxon>Viridiplantae</taxon>
        <taxon>Chlorophyta</taxon>
        <taxon>Pyramimonadophyceae</taxon>
        <taxon>Pyramimonadales</taxon>
        <taxon>Pyramimonadaceae</taxon>
        <taxon>Pyramimonas</taxon>
        <taxon>Pyramimonas incertae sedis</taxon>
    </lineage>
</organism>
<name>A0A7S0QTP1_9CHLO</name>
<sequence>MFNCEDVSFSMMVSGFTGLPPVRYQPIDRVVDKDSLDNNATSRRTLKAVGRSPASHPPPTGGRKNSAMHLPKRDHCVNTFKQEYFFYNRVYSNLAVTNWP</sequence>
<dbReference type="Gene3D" id="3.90.550.10">
    <property type="entry name" value="Spore Coat Polysaccharide Biosynthesis Protein SpsA, Chain A"/>
    <property type="match status" value="1"/>
</dbReference>
<dbReference type="AlphaFoldDB" id="A0A7S0QTP1"/>
<dbReference type="InterPro" id="IPR015338">
    <property type="entry name" value="GT64_dom"/>
</dbReference>
<dbReference type="InterPro" id="IPR029044">
    <property type="entry name" value="Nucleotide-diphossugar_trans"/>
</dbReference>
<accession>A0A7S0QTP1</accession>
<proteinExistence type="inferred from homology"/>
<comment type="similarity">
    <text evidence="1">Belongs to the glycosyltransferase 64 family.</text>
</comment>
<evidence type="ECO:0000313" key="6">
    <source>
        <dbReference type="EMBL" id="CAD8648544.1"/>
    </source>
</evidence>
<evidence type="ECO:0000256" key="2">
    <source>
        <dbReference type="ARBA" id="ARBA00022679"/>
    </source>
</evidence>
<dbReference type="GO" id="GO:0016757">
    <property type="term" value="F:glycosyltransferase activity"/>
    <property type="evidence" value="ECO:0007669"/>
    <property type="project" value="InterPro"/>
</dbReference>
<evidence type="ECO:0000259" key="5">
    <source>
        <dbReference type="Pfam" id="PF09258"/>
    </source>
</evidence>